<protein>
    <recommendedName>
        <fullName evidence="2">histidine kinase</fullName>
        <ecNumber evidence="2">2.7.13.3</ecNumber>
    </recommendedName>
</protein>
<comment type="catalytic activity">
    <reaction evidence="1">
        <text>ATP + protein L-histidine = ADP + protein N-phospho-L-histidine.</text>
        <dbReference type="EC" id="2.7.13.3"/>
    </reaction>
</comment>
<dbReference type="PRINTS" id="PR00344">
    <property type="entry name" value="BCTRLSENSOR"/>
</dbReference>
<dbReference type="Gene3D" id="1.10.287.130">
    <property type="match status" value="1"/>
</dbReference>
<dbReference type="SUPFAM" id="SSF55874">
    <property type="entry name" value="ATPase domain of HSP90 chaperone/DNA topoisomerase II/histidine kinase"/>
    <property type="match status" value="1"/>
</dbReference>
<evidence type="ECO:0000256" key="1">
    <source>
        <dbReference type="ARBA" id="ARBA00000085"/>
    </source>
</evidence>
<dbReference type="RefSeq" id="WP_024962873.1">
    <property type="nucleotide sequence ID" value="NZ_CABMOL010000018.1"/>
</dbReference>
<evidence type="ECO:0000259" key="11">
    <source>
        <dbReference type="PROSITE" id="PS50112"/>
    </source>
</evidence>
<dbReference type="SUPFAM" id="SSF55785">
    <property type="entry name" value="PYP-like sensor domain (PAS domain)"/>
    <property type="match status" value="1"/>
</dbReference>
<dbReference type="PANTHER" id="PTHR43065">
    <property type="entry name" value="SENSOR HISTIDINE KINASE"/>
    <property type="match status" value="1"/>
</dbReference>
<evidence type="ECO:0000313" key="13">
    <source>
        <dbReference type="EMBL" id="PKZ28771.1"/>
    </source>
</evidence>
<feature type="domain" description="PAS" evidence="11">
    <location>
        <begin position="4"/>
        <end position="76"/>
    </location>
</feature>
<feature type="coiled-coil region" evidence="9">
    <location>
        <begin position="122"/>
        <end position="178"/>
    </location>
</feature>
<sequence length="407" mass="47167">MDRNQSRLIQYQNAIDASNIVSKTDIYGYITFVNDEFCNISKYSRDELIGQNHNIVRHPDVSPEVFKRLWKTILAKKVYKGIIKNLAKDGSVFYLNATIIPILDENGNIEEFVAIRHDVTEVIELNERLMATRIELKELNLSLEEKVKEQTKELLELNKSLENRVKEEILKNEEKNRLLSQQARLISMGEMIGNIAHQWRQPLSELGIDLFKMKQNLKDEEKFIHTYEHAKTVIKNMSNTIDDFRNFFKSDKEKEEFSIKEAIDKSLGMLEGTFKKEGICVEILKNEDVKISGIKAEFSQVIINILTNAKDAMQNLDAKDKIIKIKIYKNDKFAFVSIYNNGENIKDSIMDKLFDPYFTTKHKSVGTGIGLYMCKMIITNMNGNIYVKNLKNGVDFCIEIPLKKEKK</sequence>
<dbReference type="InterPro" id="IPR000700">
    <property type="entry name" value="PAS-assoc_C"/>
</dbReference>
<dbReference type="SMART" id="SM00086">
    <property type="entry name" value="PAC"/>
    <property type="match status" value="1"/>
</dbReference>
<dbReference type="Gene3D" id="3.30.450.20">
    <property type="entry name" value="PAS domain"/>
    <property type="match status" value="1"/>
</dbReference>
<dbReference type="CDD" id="cd00130">
    <property type="entry name" value="PAS"/>
    <property type="match status" value="1"/>
</dbReference>
<evidence type="ECO:0000256" key="5">
    <source>
        <dbReference type="ARBA" id="ARBA00022741"/>
    </source>
</evidence>
<gene>
    <name evidence="13" type="ORF">CYJ41_06615</name>
</gene>
<dbReference type="InterPro" id="IPR000014">
    <property type="entry name" value="PAS"/>
</dbReference>
<dbReference type="InterPro" id="IPR035965">
    <property type="entry name" value="PAS-like_dom_sf"/>
</dbReference>
<proteinExistence type="predicted"/>
<evidence type="ECO:0000256" key="9">
    <source>
        <dbReference type="SAM" id="Coils"/>
    </source>
</evidence>
<feature type="domain" description="Histidine kinase" evidence="10">
    <location>
        <begin position="194"/>
        <end position="404"/>
    </location>
</feature>
<keyword evidence="9" id="KW-0175">Coiled coil</keyword>
<dbReference type="SUPFAM" id="SSF47384">
    <property type="entry name" value="Homodimeric domain of signal transducing histidine kinase"/>
    <property type="match status" value="1"/>
</dbReference>
<dbReference type="PROSITE" id="PS50112">
    <property type="entry name" value="PAS"/>
    <property type="match status" value="1"/>
</dbReference>
<dbReference type="GO" id="GO:0000155">
    <property type="term" value="F:phosphorelay sensor kinase activity"/>
    <property type="evidence" value="ECO:0007669"/>
    <property type="project" value="InterPro"/>
</dbReference>
<evidence type="ECO:0000256" key="2">
    <source>
        <dbReference type="ARBA" id="ARBA00012438"/>
    </source>
</evidence>
<evidence type="ECO:0000259" key="12">
    <source>
        <dbReference type="PROSITE" id="PS50113"/>
    </source>
</evidence>
<accession>A0A2I1N8S3</accession>
<dbReference type="SMART" id="SM00387">
    <property type="entry name" value="HATPase_c"/>
    <property type="match status" value="1"/>
</dbReference>
<keyword evidence="5" id="KW-0547">Nucleotide-binding</keyword>
<dbReference type="Pfam" id="PF13426">
    <property type="entry name" value="PAS_9"/>
    <property type="match status" value="1"/>
</dbReference>
<dbReference type="PROSITE" id="PS50109">
    <property type="entry name" value="HIS_KIN"/>
    <property type="match status" value="1"/>
</dbReference>
<evidence type="ECO:0000256" key="4">
    <source>
        <dbReference type="ARBA" id="ARBA00022679"/>
    </source>
</evidence>
<dbReference type="InterPro" id="IPR036890">
    <property type="entry name" value="HATPase_C_sf"/>
</dbReference>
<dbReference type="InterPro" id="IPR004358">
    <property type="entry name" value="Sig_transdc_His_kin-like_C"/>
</dbReference>
<dbReference type="EC" id="2.7.13.3" evidence="2"/>
<comment type="caution">
    <text evidence="13">The sequence shown here is derived from an EMBL/GenBank/DDBJ whole genome shotgun (WGS) entry which is preliminary data.</text>
</comment>
<evidence type="ECO:0000256" key="6">
    <source>
        <dbReference type="ARBA" id="ARBA00022777"/>
    </source>
</evidence>
<keyword evidence="6" id="KW-0418">Kinase</keyword>
<feature type="domain" description="PAC" evidence="12">
    <location>
        <begin position="76"/>
        <end position="131"/>
    </location>
</feature>
<dbReference type="Gene3D" id="3.30.565.10">
    <property type="entry name" value="Histidine kinase-like ATPase, C-terminal domain"/>
    <property type="match status" value="1"/>
</dbReference>
<evidence type="ECO:0000313" key="14">
    <source>
        <dbReference type="Proteomes" id="UP000234639"/>
    </source>
</evidence>
<dbReference type="AlphaFoldDB" id="A0A2I1N8S3"/>
<evidence type="ECO:0000259" key="10">
    <source>
        <dbReference type="PROSITE" id="PS50109"/>
    </source>
</evidence>
<keyword evidence="8" id="KW-0902">Two-component regulatory system</keyword>
<dbReference type="InterPro" id="IPR003594">
    <property type="entry name" value="HATPase_dom"/>
</dbReference>
<dbReference type="Pfam" id="PF02518">
    <property type="entry name" value="HATPase_c"/>
    <property type="match status" value="1"/>
</dbReference>
<evidence type="ECO:0000256" key="3">
    <source>
        <dbReference type="ARBA" id="ARBA00022553"/>
    </source>
</evidence>
<keyword evidence="3" id="KW-0597">Phosphoprotein</keyword>
<evidence type="ECO:0000256" key="7">
    <source>
        <dbReference type="ARBA" id="ARBA00022840"/>
    </source>
</evidence>
<name>A0A2I1N8S3_9BACT</name>
<dbReference type="InterPro" id="IPR001610">
    <property type="entry name" value="PAC"/>
</dbReference>
<organism evidence="13 14">
    <name type="scientific">Campylobacter ureolyticus</name>
    <dbReference type="NCBI Taxonomy" id="827"/>
    <lineage>
        <taxon>Bacteria</taxon>
        <taxon>Pseudomonadati</taxon>
        <taxon>Campylobacterota</taxon>
        <taxon>Epsilonproteobacteria</taxon>
        <taxon>Campylobacterales</taxon>
        <taxon>Campylobacteraceae</taxon>
        <taxon>Campylobacter</taxon>
    </lineage>
</organism>
<dbReference type="EMBL" id="PKHU01000006">
    <property type="protein sequence ID" value="PKZ28771.1"/>
    <property type="molecule type" value="Genomic_DNA"/>
</dbReference>
<evidence type="ECO:0000256" key="8">
    <source>
        <dbReference type="ARBA" id="ARBA00023012"/>
    </source>
</evidence>
<keyword evidence="4" id="KW-0808">Transferase</keyword>
<dbReference type="PANTHER" id="PTHR43065:SF10">
    <property type="entry name" value="PEROXIDE STRESS-ACTIVATED HISTIDINE KINASE MAK3"/>
    <property type="match status" value="1"/>
</dbReference>
<dbReference type="InterPro" id="IPR005467">
    <property type="entry name" value="His_kinase_dom"/>
</dbReference>
<dbReference type="PROSITE" id="PS50113">
    <property type="entry name" value="PAC"/>
    <property type="match status" value="1"/>
</dbReference>
<dbReference type="Proteomes" id="UP000234639">
    <property type="component" value="Unassembled WGS sequence"/>
</dbReference>
<dbReference type="NCBIfam" id="TIGR00229">
    <property type="entry name" value="sensory_box"/>
    <property type="match status" value="1"/>
</dbReference>
<keyword evidence="7" id="KW-0067">ATP-binding</keyword>
<dbReference type="GO" id="GO:0005524">
    <property type="term" value="F:ATP binding"/>
    <property type="evidence" value="ECO:0007669"/>
    <property type="project" value="UniProtKB-KW"/>
</dbReference>
<reference evidence="13 14" key="1">
    <citation type="submission" date="2017-12" db="EMBL/GenBank/DDBJ databases">
        <title>Phylogenetic diversity of female urinary microbiome.</title>
        <authorList>
            <person name="Thomas-White K."/>
            <person name="Wolfe A.J."/>
        </authorList>
    </citation>
    <scope>NUCLEOTIDE SEQUENCE [LARGE SCALE GENOMIC DNA]</scope>
    <source>
        <strain evidence="13 14">UMB0112</strain>
    </source>
</reference>
<dbReference type="InterPro" id="IPR036097">
    <property type="entry name" value="HisK_dim/P_sf"/>
</dbReference>